<dbReference type="Proteomes" id="UP001292216">
    <property type="component" value="Unassembled WGS sequence"/>
</dbReference>
<dbReference type="EMBL" id="JAYERP010000001">
    <property type="protein sequence ID" value="MEA3571771.1"/>
    <property type="molecule type" value="Genomic_DNA"/>
</dbReference>
<gene>
    <name evidence="2" type="ORF">U9M73_17640</name>
</gene>
<keyword evidence="3" id="KW-1185">Reference proteome</keyword>
<reference evidence="2 3" key="1">
    <citation type="submission" date="2023-12" db="EMBL/GenBank/DDBJ databases">
        <title>Whole genome sequencing of Paenibacillus phoenicis isolated from the Phoenix Mars Lander spacecraft assembly facility.</title>
        <authorList>
            <person name="Garcia A."/>
            <person name="Venkateswaran K."/>
        </authorList>
    </citation>
    <scope>NUCLEOTIDE SEQUENCE [LARGE SCALE GENOMIC DNA]</scope>
    <source>
        <strain evidence="2 3">3PO2SA</strain>
    </source>
</reference>
<sequence>MKKFEALETYKQKSAEIGQRRSELQARLRAAQEEVQSLKAAYAEAVRKSVVEGADNAAEIEEIDKKIEQAERTLRRVEAETDVGLTAFVGVGGKDDIVTAWNTEYYPNTVMRETLEPALERLNAAACAYADEYQNVLSIVDEVDAIYYDAKTTLGHGYEYKLRNLKQELQHVDNPVAKAGLTPSDLSQLASGIRPAKLPKTGGKK</sequence>
<keyword evidence="1" id="KW-0175">Coiled coil</keyword>
<organism evidence="2 3">
    <name type="scientific">Paenibacillus phoenicis</name>
    <dbReference type="NCBI Taxonomy" id="554117"/>
    <lineage>
        <taxon>Bacteria</taxon>
        <taxon>Bacillati</taxon>
        <taxon>Bacillota</taxon>
        <taxon>Bacilli</taxon>
        <taxon>Bacillales</taxon>
        <taxon>Paenibacillaceae</taxon>
        <taxon>Paenibacillus</taxon>
    </lineage>
</organism>
<comment type="caution">
    <text evidence="2">The sequence shown here is derived from an EMBL/GenBank/DDBJ whole genome shotgun (WGS) entry which is preliminary data.</text>
</comment>
<evidence type="ECO:0000313" key="2">
    <source>
        <dbReference type="EMBL" id="MEA3571771.1"/>
    </source>
</evidence>
<evidence type="ECO:0000256" key="1">
    <source>
        <dbReference type="SAM" id="Coils"/>
    </source>
</evidence>
<protein>
    <submittedName>
        <fullName evidence="2">Uncharacterized protein</fullName>
    </submittedName>
</protein>
<feature type="coiled-coil region" evidence="1">
    <location>
        <begin position="7"/>
        <end position="80"/>
    </location>
</feature>
<accession>A0ABU5PP96</accession>
<evidence type="ECO:0000313" key="3">
    <source>
        <dbReference type="Proteomes" id="UP001292216"/>
    </source>
</evidence>
<name>A0ABU5PP96_9BACL</name>
<dbReference type="RefSeq" id="WP_323078329.1">
    <property type="nucleotide sequence ID" value="NZ_CBCSKM010000009.1"/>
</dbReference>
<proteinExistence type="predicted"/>